<dbReference type="GO" id="GO:0009103">
    <property type="term" value="P:lipopolysaccharide biosynthetic process"/>
    <property type="evidence" value="ECO:0007669"/>
    <property type="project" value="TreeGrafter"/>
</dbReference>
<keyword evidence="2" id="KW-1003">Cell membrane</keyword>
<dbReference type="GO" id="GO:0044038">
    <property type="term" value="P:cell wall macromolecule biosynthetic process"/>
    <property type="evidence" value="ECO:0007669"/>
    <property type="project" value="TreeGrafter"/>
</dbReference>
<keyword evidence="4 8" id="KW-0812">Transmembrane</keyword>
<accession>A0A975CEQ9</accession>
<comment type="subcellular location">
    <subcellularLocation>
        <location evidence="1">Cell membrane</location>
        <topology evidence="1">Multi-pass membrane protein</topology>
    </subcellularLocation>
</comment>
<feature type="binding site" evidence="7">
    <location>
        <position position="223"/>
    </location>
    <ligand>
        <name>Mg(2+)</name>
        <dbReference type="ChEBI" id="CHEBI:18420"/>
    </ligand>
</feature>
<dbReference type="Proteomes" id="UP000663903">
    <property type="component" value="Chromosome"/>
</dbReference>
<feature type="transmembrane region" description="Helical" evidence="8">
    <location>
        <begin position="6"/>
        <end position="23"/>
    </location>
</feature>
<name>A0A975CEQ9_9BURK</name>
<feature type="transmembrane region" description="Helical" evidence="8">
    <location>
        <begin position="43"/>
        <end position="61"/>
    </location>
</feature>
<dbReference type="PANTHER" id="PTHR22926:SF3">
    <property type="entry name" value="UNDECAPRENYL-PHOSPHATE ALPHA-N-ACETYLGLUCOSAMINYL 1-PHOSPHATE TRANSFERASE"/>
    <property type="match status" value="1"/>
</dbReference>
<dbReference type="InterPro" id="IPR000715">
    <property type="entry name" value="Glycosyl_transferase_4"/>
</dbReference>
<feature type="transmembrane region" description="Helical" evidence="8">
    <location>
        <begin position="170"/>
        <end position="188"/>
    </location>
</feature>
<evidence type="ECO:0000256" key="5">
    <source>
        <dbReference type="ARBA" id="ARBA00022989"/>
    </source>
</evidence>
<evidence type="ECO:0000256" key="6">
    <source>
        <dbReference type="ARBA" id="ARBA00023136"/>
    </source>
</evidence>
<dbReference type="GO" id="GO:0071555">
    <property type="term" value="P:cell wall organization"/>
    <property type="evidence" value="ECO:0007669"/>
    <property type="project" value="TreeGrafter"/>
</dbReference>
<keyword evidence="6 8" id="KW-0472">Membrane</keyword>
<evidence type="ECO:0000256" key="2">
    <source>
        <dbReference type="ARBA" id="ARBA00022475"/>
    </source>
</evidence>
<dbReference type="PANTHER" id="PTHR22926">
    <property type="entry name" value="PHOSPHO-N-ACETYLMURAMOYL-PENTAPEPTIDE-TRANSFERASE"/>
    <property type="match status" value="1"/>
</dbReference>
<dbReference type="AlphaFoldDB" id="A0A975CEQ9"/>
<dbReference type="KEGG" id="otd:J1M35_18685"/>
<feature type="transmembrane region" description="Helical" evidence="8">
    <location>
        <begin position="81"/>
        <end position="98"/>
    </location>
</feature>
<feature type="transmembrane region" description="Helical" evidence="8">
    <location>
        <begin position="194"/>
        <end position="214"/>
    </location>
</feature>
<keyword evidence="7" id="KW-0460">Magnesium</keyword>
<evidence type="ECO:0000313" key="9">
    <source>
        <dbReference type="EMBL" id="QTD45035.1"/>
    </source>
</evidence>
<feature type="transmembrane region" description="Helical" evidence="8">
    <location>
        <begin position="110"/>
        <end position="132"/>
    </location>
</feature>
<reference evidence="9" key="1">
    <citation type="submission" date="2021-03" db="EMBL/GenBank/DDBJ databases">
        <title>Ottowia sp. 27C isolated from the cloaca of a Giant Asian pond turtle (Heosemys grandis).</title>
        <authorList>
            <person name="Spergser J."/>
            <person name="Busse H.-J."/>
        </authorList>
    </citation>
    <scope>NUCLEOTIDE SEQUENCE</scope>
    <source>
        <strain evidence="9">27C</strain>
    </source>
</reference>
<feature type="transmembrane region" description="Helical" evidence="8">
    <location>
        <begin position="338"/>
        <end position="361"/>
    </location>
</feature>
<organism evidence="9 10">
    <name type="scientific">Ottowia testudinis</name>
    <dbReference type="NCBI Taxonomy" id="2816950"/>
    <lineage>
        <taxon>Bacteria</taxon>
        <taxon>Pseudomonadati</taxon>
        <taxon>Pseudomonadota</taxon>
        <taxon>Betaproteobacteria</taxon>
        <taxon>Burkholderiales</taxon>
        <taxon>Comamonadaceae</taxon>
        <taxon>Ottowia</taxon>
    </lineage>
</organism>
<dbReference type="GO" id="GO:0005886">
    <property type="term" value="C:plasma membrane"/>
    <property type="evidence" value="ECO:0007669"/>
    <property type="project" value="UniProtKB-SubCell"/>
</dbReference>
<evidence type="ECO:0000256" key="7">
    <source>
        <dbReference type="PIRSR" id="PIRSR600715-1"/>
    </source>
</evidence>
<gene>
    <name evidence="9" type="ORF">J1M35_18685</name>
</gene>
<evidence type="ECO:0000256" key="4">
    <source>
        <dbReference type="ARBA" id="ARBA00022692"/>
    </source>
</evidence>
<feature type="transmembrane region" description="Helical" evidence="8">
    <location>
        <begin position="226"/>
        <end position="244"/>
    </location>
</feature>
<feature type="transmembrane region" description="Helical" evidence="8">
    <location>
        <begin position="250"/>
        <end position="268"/>
    </location>
</feature>
<protein>
    <submittedName>
        <fullName evidence="9">Glycosyltransferase family 4 protein</fullName>
    </submittedName>
</protein>
<evidence type="ECO:0000256" key="1">
    <source>
        <dbReference type="ARBA" id="ARBA00004651"/>
    </source>
</evidence>
<evidence type="ECO:0000256" key="3">
    <source>
        <dbReference type="ARBA" id="ARBA00022679"/>
    </source>
</evidence>
<keyword evidence="7" id="KW-0479">Metal-binding</keyword>
<dbReference type="CDD" id="cd06912">
    <property type="entry name" value="GT_MraY_like"/>
    <property type="match status" value="1"/>
</dbReference>
<dbReference type="EMBL" id="CP071796">
    <property type="protein sequence ID" value="QTD45035.1"/>
    <property type="molecule type" value="Genomic_DNA"/>
</dbReference>
<evidence type="ECO:0000313" key="10">
    <source>
        <dbReference type="Proteomes" id="UP000663903"/>
    </source>
</evidence>
<feature type="transmembrane region" description="Helical" evidence="8">
    <location>
        <begin position="138"/>
        <end position="158"/>
    </location>
</feature>
<evidence type="ECO:0000256" key="8">
    <source>
        <dbReference type="SAM" id="Phobius"/>
    </source>
</evidence>
<feature type="transmembrane region" description="Helical" evidence="8">
    <location>
        <begin position="315"/>
        <end position="332"/>
    </location>
</feature>
<keyword evidence="5 8" id="KW-1133">Transmembrane helix</keyword>
<keyword evidence="10" id="KW-1185">Reference proteome</keyword>
<comment type="cofactor">
    <cofactor evidence="7">
        <name>Mg(2+)</name>
        <dbReference type="ChEBI" id="CHEBI:18420"/>
    </cofactor>
</comment>
<dbReference type="Pfam" id="PF00953">
    <property type="entry name" value="Glycos_transf_4"/>
    <property type="match status" value="1"/>
</dbReference>
<dbReference type="GO" id="GO:0016780">
    <property type="term" value="F:phosphotransferase activity, for other substituted phosphate groups"/>
    <property type="evidence" value="ECO:0007669"/>
    <property type="project" value="InterPro"/>
</dbReference>
<sequence>MLWLSIVAFLVAVLTAGAIVRWARNHAAVYENGLPQRFHRGDVPRIGGLAILAGITTSWTLGFVQTQYWGDPGSLGLDGWVWRWLLVMMPAVVGGVAEDMTQRLSVRYRLALTITTGALAVVWLGLTVRHAAIPSVDALLAVAPWLGAAIALLAIAGLPHAFNIIDGYNGLAGMVALIVCMALLHVSMQVGDRALAVLLICTAAATAGFLVWNYPRGMIFSGDGGAYLWGLVIAFASLSLVQRHAVVSPWFPMLLLIYPVWETLFSIYRKLARGVSPGVADALHFHQLIYRRIVREVFHDDEARRMLMRNNRTSPYLWAFTLFTVVPAVLFWNNTPVLIAFCLLFVVSYVTAYLAIVRFKVPKLFRGPRR</sequence>
<feature type="binding site" evidence="7">
    <location>
        <position position="163"/>
    </location>
    <ligand>
        <name>Mg(2+)</name>
        <dbReference type="ChEBI" id="CHEBI:18420"/>
    </ligand>
</feature>
<dbReference type="GO" id="GO:0046872">
    <property type="term" value="F:metal ion binding"/>
    <property type="evidence" value="ECO:0007669"/>
    <property type="project" value="UniProtKB-KW"/>
</dbReference>
<dbReference type="RefSeq" id="WP_208008787.1">
    <property type="nucleotide sequence ID" value="NZ_CP071796.1"/>
</dbReference>
<proteinExistence type="predicted"/>
<keyword evidence="3" id="KW-0808">Transferase</keyword>